<dbReference type="EMBL" id="AP014685">
    <property type="protein sequence ID" value="BAR61596.1"/>
    <property type="molecule type" value="Genomic_DNA"/>
</dbReference>
<evidence type="ECO:0000313" key="3">
    <source>
        <dbReference type="Proteomes" id="UP000063308"/>
    </source>
</evidence>
<organism evidence="2 3">
    <name type="scientific">Bradyrhizobium diazoefficiens</name>
    <dbReference type="NCBI Taxonomy" id="1355477"/>
    <lineage>
        <taxon>Bacteria</taxon>
        <taxon>Pseudomonadati</taxon>
        <taxon>Pseudomonadota</taxon>
        <taxon>Alphaproteobacteria</taxon>
        <taxon>Hyphomicrobiales</taxon>
        <taxon>Nitrobacteraceae</taxon>
        <taxon>Bradyrhizobium</taxon>
    </lineage>
</organism>
<gene>
    <name evidence="2" type="ORF">NK6_8447</name>
</gene>
<feature type="compositionally biased region" description="Basic and acidic residues" evidence="1">
    <location>
        <begin position="1"/>
        <end position="12"/>
    </location>
</feature>
<dbReference type="AlphaFoldDB" id="A0A0E4BUY4"/>
<name>A0A0E4BUY4_9BRAD</name>
<proteinExistence type="predicted"/>
<protein>
    <submittedName>
        <fullName evidence="2">Uncharacterized protein</fullName>
    </submittedName>
</protein>
<evidence type="ECO:0000256" key="1">
    <source>
        <dbReference type="SAM" id="MobiDB-lite"/>
    </source>
</evidence>
<reference evidence="2 3" key="1">
    <citation type="submission" date="2014-11" db="EMBL/GenBank/DDBJ databases">
        <title>Symbiosis island explosion on the genome of extra-slow-growing strains of soybean bradyrhizobia with massive insertion sequences.</title>
        <authorList>
            <person name="Iida T."/>
            <person name="Minamisawa K."/>
        </authorList>
    </citation>
    <scope>NUCLEOTIDE SEQUENCE [LARGE SCALE GENOMIC DNA]</scope>
    <source>
        <strain evidence="2 3">NK6</strain>
    </source>
</reference>
<evidence type="ECO:0000313" key="2">
    <source>
        <dbReference type="EMBL" id="BAR61596.1"/>
    </source>
</evidence>
<dbReference type="Proteomes" id="UP000063308">
    <property type="component" value="Chromosome"/>
</dbReference>
<sequence>MLLSRRLLDPRTQRKTALMQERGSKVTRKILKPDGCEFMHATAARCARTVPVA</sequence>
<feature type="region of interest" description="Disordered" evidence="1">
    <location>
        <begin position="1"/>
        <end position="23"/>
    </location>
</feature>
<accession>A0A0E4BUY4</accession>